<organism evidence="1 2">
    <name type="scientific">Populus alba</name>
    <name type="common">White poplar</name>
    <dbReference type="NCBI Taxonomy" id="43335"/>
    <lineage>
        <taxon>Eukaryota</taxon>
        <taxon>Viridiplantae</taxon>
        <taxon>Streptophyta</taxon>
        <taxon>Embryophyta</taxon>
        <taxon>Tracheophyta</taxon>
        <taxon>Spermatophyta</taxon>
        <taxon>Magnoliopsida</taxon>
        <taxon>eudicotyledons</taxon>
        <taxon>Gunneridae</taxon>
        <taxon>Pentapetalae</taxon>
        <taxon>rosids</taxon>
        <taxon>fabids</taxon>
        <taxon>Malpighiales</taxon>
        <taxon>Salicaceae</taxon>
        <taxon>Saliceae</taxon>
        <taxon>Populus</taxon>
    </lineage>
</organism>
<name>A0ACC4AL65_POPAL</name>
<comment type="caution">
    <text evidence="1">The sequence shown here is derived from an EMBL/GenBank/DDBJ whole genome shotgun (WGS) entry which is preliminary data.</text>
</comment>
<evidence type="ECO:0000313" key="1">
    <source>
        <dbReference type="EMBL" id="KAL3566967.1"/>
    </source>
</evidence>
<accession>A0ACC4AL65</accession>
<reference evidence="1 2" key="1">
    <citation type="journal article" date="2024" name="Plant Biotechnol. J.">
        <title>Genome and CRISPR/Cas9 system of a widespread forest tree (Populus alba) in the world.</title>
        <authorList>
            <person name="Liu Y.J."/>
            <person name="Jiang P.F."/>
            <person name="Han X.M."/>
            <person name="Li X.Y."/>
            <person name="Wang H.M."/>
            <person name="Wang Y.J."/>
            <person name="Wang X.X."/>
            <person name="Zeng Q.Y."/>
        </authorList>
    </citation>
    <scope>NUCLEOTIDE SEQUENCE [LARGE SCALE GENOMIC DNA]</scope>
    <source>
        <strain evidence="2">cv. PAL-ZL1</strain>
    </source>
</reference>
<protein>
    <submittedName>
        <fullName evidence="1">Uncharacterized protein</fullName>
    </submittedName>
</protein>
<proteinExistence type="predicted"/>
<gene>
    <name evidence="1" type="ORF">D5086_032382</name>
</gene>
<keyword evidence="2" id="KW-1185">Reference proteome</keyword>
<dbReference type="EMBL" id="RCHU02000018">
    <property type="protein sequence ID" value="KAL3566967.1"/>
    <property type="molecule type" value="Genomic_DNA"/>
</dbReference>
<dbReference type="Proteomes" id="UP000309997">
    <property type="component" value="Unassembled WGS sequence"/>
</dbReference>
<evidence type="ECO:0000313" key="2">
    <source>
        <dbReference type="Proteomes" id="UP000309997"/>
    </source>
</evidence>
<sequence length="134" mass="14525">MSDMSSKLSSPSTSNGGYTESDVVGAKMGCLANAHDLSNMSYLLRFLFFSVSARLLYRSVLLLFVSPSLFQALLADGVDGAVRPKKEMLLLRRSEERAAKGELSVKERRRRCQRKIGGGGCVCGAGESADGDRR</sequence>